<keyword evidence="9" id="KW-0804">Transcription</keyword>
<dbReference type="FunFam" id="3.30.160.60:FF:000281">
    <property type="entry name" value="Zinc finger protein 558 isoform X1"/>
    <property type="match status" value="1"/>
</dbReference>
<keyword evidence="10" id="KW-0539">Nucleus</keyword>
<dbReference type="PANTHER" id="PTHR23235">
    <property type="entry name" value="KRUEPPEL-LIKE TRANSCRIPTION FACTOR"/>
    <property type="match status" value="1"/>
</dbReference>
<dbReference type="FunFam" id="3.30.160.60:FF:001506">
    <property type="entry name" value="Zinc finger protein"/>
    <property type="match status" value="1"/>
</dbReference>
<feature type="domain" description="C2H2-type" evidence="12">
    <location>
        <begin position="170"/>
        <end position="197"/>
    </location>
</feature>
<dbReference type="AlphaFoldDB" id="A0AA88LB61"/>
<keyword evidence="4" id="KW-0677">Repeat</keyword>
<keyword evidence="5 11" id="KW-0863">Zinc-finger</keyword>
<dbReference type="SUPFAM" id="SSF57667">
    <property type="entry name" value="beta-beta-alpha zinc fingers"/>
    <property type="match status" value="3"/>
</dbReference>
<name>A0AA88LB61_ARTSF</name>
<dbReference type="GO" id="GO:0000981">
    <property type="term" value="F:DNA-binding transcription factor activity, RNA polymerase II-specific"/>
    <property type="evidence" value="ECO:0007669"/>
    <property type="project" value="TreeGrafter"/>
</dbReference>
<protein>
    <recommendedName>
        <fullName evidence="12">C2H2-type domain-containing protein</fullName>
    </recommendedName>
</protein>
<sequence>MRSQFQVDLQFFEVSTPLFVGKRRRCYIILEVEDVAQNHNEEVFGSHHLILPPLQEDNILVISPMVCTQLGPDSDPYNQDSSTGSNEDSHISSLFNNGLSKQGNETQYVSGFESLFLKQEIDSDCEPERPSDTQLYVKCDSAEQEKRELKKELRVFNSALLKILPTEKQYKCMVCCKNFSNRFHLSRHMKIHTGEKPYECNICKKAFAQKSSLFVHQRIHTGEKPYVCDVCKKSFSATSHLSVHRRIHTGEKPYKCDTCTKAFSAVSQLAVHRRTHTGERPYECDICRKTFTTRCNLSAHKKIHTGEKHYVCELCMKAFSRSSNLNVHQKNSCPGKGLSV</sequence>
<comment type="subcellular location">
    <subcellularLocation>
        <location evidence="1">Nucleus</location>
    </subcellularLocation>
</comment>
<dbReference type="Proteomes" id="UP001187531">
    <property type="component" value="Unassembled WGS sequence"/>
</dbReference>
<evidence type="ECO:0000256" key="9">
    <source>
        <dbReference type="ARBA" id="ARBA00023163"/>
    </source>
</evidence>
<evidence type="ECO:0000313" key="13">
    <source>
        <dbReference type="EMBL" id="KAK2714930.1"/>
    </source>
</evidence>
<dbReference type="InterPro" id="IPR036236">
    <property type="entry name" value="Znf_C2H2_sf"/>
</dbReference>
<dbReference type="Pfam" id="PF00096">
    <property type="entry name" value="zf-C2H2"/>
    <property type="match status" value="4"/>
</dbReference>
<proteinExistence type="inferred from homology"/>
<keyword evidence="7" id="KW-0805">Transcription regulation</keyword>
<dbReference type="SMART" id="SM00355">
    <property type="entry name" value="ZnF_C2H2"/>
    <property type="match status" value="6"/>
</dbReference>
<dbReference type="PANTHER" id="PTHR23235:SF142">
    <property type="entry name" value="ZINC FINGER PROTEIN 384"/>
    <property type="match status" value="1"/>
</dbReference>
<dbReference type="FunFam" id="3.30.160.60:FF:000176">
    <property type="entry name" value="zinc finger protein 70"/>
    <property type="match status" value="1"/>
</dbReference>
<accession>A0AA88LB61</accession>
<keyword evidence="6" id="KW-0862">Zinc</keyword>
<evidence type="ECO:0000256" key="11">
    <source>
        <dbReference type="PROSITE-ProRule" id="PRU00042"/>
    </source>
</evidence>
<evidence type="ECO:0000313" key="14">
    <source>
        <dbReference type="Proteomes" id="UP001187531"/>
    </source>
</evidence>
<dbReference type="InterPro" id="IPR013087">
    <property type="entry name" value="Znf_C2H2_type"/>
</dbReference>
<evidence type="ECO:0000256" key="5">
    <source>
        <dbReference type="ARBA" id="ARBA00022771"/>
    </source>
</evidence>
<reference evidence="13" key="1">
    <citation type="submission" date="2023-07" db="EMBL/GenBank/DDBJ databases">
        <title>Chromosome-level genome assembly of Artemia franciscana.</title>
        <authorList>
            <person name="Jo E."/>
        </authorList>
    </citation>
    <scope>NUCLEOTIDE SEQUENCE</scope>
    <source>
        <tissue evidence="13">Whole body</tissue>
    </source>
</reference>
<feature type="domain" description="C2H2-type" evidence="12">
    <location>
        <begin position="226"/>
        <end position="253"/>
    </location>
</feature>
<evidence type="ECO:0000256" key="4">
    <source>
        <dbReference type="ARBA" id="ARBA00022737"/>
    </source>
</evidence>
<feature type="domain" description="C2H2-type" evidence="12">
    <location>
        <begin position="310"/>
        <end position="330"/>
    </location>
</feature>
<evidence type="ECO:0000256" key="3">
    <source>
        <dbReference type="ARBA" id="ARBA00022723"/>
    </source>
</evidence>
<feature type="domain" description="C2H2-type" evidence="12">
    <location>
        <begin position="254"/>
        <end position="281"/>
    </location>
</feature>
<dbReference type="PROSITE" id="PS00028">
    <property type="entry name" value="ZINC_FINGER_C2H2_1"/>
    <property type="match status" value="5"/>
</dbReference>
<dbReference type="GO" id="GO:0005634">
    <property type="term" value="C:nucleus"/>
    <property type="evidence" value="ECO:0007669"/>
    <property type="project" value="UniProtKB-SubCell"/>
</dbReference>
<evidence type="ECO:0000256" key="6">
    <source>
        <dbReference type="ARBA" id="ARBA00022833"/>
    </source>
</evidence>
<feature type="domain" description="C2H2-type" evidence="12">
    <location>
        <begin position="282"/>
        <end position="309"/>
    </location>
</feature>
<dbReference type="GO" id="GO:0000978">
    <property type="term" value="F:RNA polymerase II cis-regulatory region sequence-specific DNA binding"/>
    <property type="evidence" value="ECO:0007669"/>
    <property type="project" value="TreeGrafter"/>
</dbReference>
<evidence type="ECO:0000256" key="8">
    <source>
        <dbReference type="ARBA" id="ARBA00023125"/>
    </source>
</evidence>
<evidence type="ECO:0000256" key="1">
    <source>
        <dbReference type="ARBA" id="ARBA00004123"/>
    </source>
</evidence>
<dbReference type="Gene3D" id="3.30.160.60">
    <property type="entry name" value="Classic Zinc Finger"/>
    <property type="match status" value="6"/>
</dbReference>
<dbReference type="GO" id="GO:0008270">
    <property type="term" value="F:zinc ion binding"/>
    <property type="evidence" value="ECO:0007669"/>
    <property type="project" value="UniProtKB-KW"/>
</dbReference>
<dbReference type="FunFam" id="3.30.160.60:FF:002343">
    <property type="entry name" value="Zinc finger protein 33A"/>
    <property type="match status" value="1"/>
</dbReference>
<evidence type="ECO:0000259" key="12">
    <source>
        <dbReference type="PROSITE" id="PS50157"/>
    </source>
</evidence>
<comment type="similarity">
    <text evidence="2">Belongs to the krueppel C2H2-type zinc-finger protein family.</text>
</comment>
<keyword evidence="3" id="KW-0479">Metal-binding</keyword>
<dbReference type="FunFam" id="3.30.160.60:FF:001498">
    <property type="entry name" value="Zinc finger protein 404"/>
    <property type="match status" value="2"/>
</dbReference>
<evidence type="ECO:0000256" key="2">
    <source>
        <dbReference type="ARBA" id="ARBA00006991"/>
    </source>
</evidence>
<comment type="caution">
    <text evidence="13">The sequence shown here is derived from an EMBL/GenBank/DDBJ whole genome shotgun (WGS) entry which is preliminary data.</text>
</comment>
<evidence type="ECO:0000256" key="7">
    <source>
        <dbReference type="ARBA" id="ARBA00023015"/>
    </source>
</evidence>
<dbReference type="EMBL" id="JAVRJZ010000012">
    <property type="protein sequence ID" value="KAK2714930.1"/>
    <property type="molecule type" value="Genomic_DNA"/>
</dbReference>
<feature type="domain" description="C2H2-type" evidence="12">
    <location>
        <begin position="198"/>
        <end position="225"/>
    </location>
</feature>
<dbReference type="Pfam" id="PF13465">
    <property type="entry name" value="zf-H2C2_2"/>
    <property type="match status" value="1"/>
</dbReference>
<evidence type="ECO:0000256" key="10">
    <source>
        <dbReference type="ARBA" id="ARBA00023242"/>
    </source>
</evidence>
<keyword evidence="8" id="KW-0238">DNA-binding</keyword>
<gene>
    <name evidence="13" type="ORF">QYM36_009809</name>
</gene>
<organism evidence="13 14">
    <name type="scientific">Artemia franciscana</name>
    <name type="common">Brine shrimp</name>
    <name type="synonym">Artemia sanfranciscana</name>
    <dbReference type="NCBI Taxonomy" id="6661"/>
    <lineage>
        <taxon>Eukaryota</taxon>
        <taxon>Metazoa</taxon>
        <taxon>Ecdysozoa</taxon>
        <taxon>Arthropoda</taxon>
        <taxon>Crustacea</taxon>
        <taxon>Branchiopoda</taxon>
        <taxon>Anostraca</taxon>
        <taxon>Artemiidae</taxon>
        <taxon>Artemia</taxon>
    </lineage>
</organism>
<keyword evidence="14" id="KW-1185">Reference proteome</keyword>
<dbReference type="PROSITE" id="PS50157">
    <property type="entry name" value="ZINC_FINGER_C2H2_2"/>
    <property type="match status" value="6"/>
</dbReference>